<dbReference type="HOGENOM" id="CLU_1921046_0_0_1"/>
<evidence type="ECO:0000313" key="2">
    <source>
        <dbReference type="EnsemblProtists" id="EOD23882"/>
    </source>
</evidence>
<reference evidence="3" key="1">
    <citation type="journal article" date="2013" name="Nature">
        <title>Pan genome of the phytoplankton Emiliania underpins its global distribution.</title>
        <authorList>
            <person name="Read B.A."/>
            <person name="Kegel J."/>
            <person name="Klute M.J."/>
            <person name="Kuo A."/>
            <person name="Lefebvre S.C."/>
            <person name="Maumus F."/>
            <person name="Mayer C."/>
            <person name="Miller J."/>
            <person name="Monier A."/>
            <person name="Salamov A."/>
            <person name="Young J."/>
            <person name="Aguilar M."/>
            <person name="Claverie J.M."/>
            <person name="Frickenhaus S."/>
            <person name="Gonzalez K."/>
            <person name="Herman E.K."/>
            <person name="Lin Y.C."/>
            <person name="Napier J."/>
            <person name="Ogata H."/>
            <person name="Sarno A.F."/>
            <person name="Shmutz J."/>
            <person name="Schroeder D."/>
            <person name="de Vargas C."/>
            <person name="Verret F."/>
            <person name="von Dassow P."/>
            <person name="Valentin K."/>
            <person name="Van de Peer Y."/>
            <person name="Wheeler G."/>
            <person name="Dacks J.B."/>
            <person name="Delwiche C.F."/>
            <person name="Dyhrman S.T."/>
            <person name="Glockner G."/>
            <person name="John U."/>
            <person name="Richards T."/>
            <person name="Worden A.Z."/>
            <person name="Zhang X."/>
            <person name="Grigoriev I.V."/>
            <person name="Allen A.E."/>
            <person name="Bidle K."/>
            <person name="Borodovsky M."/>
            <person name="Bowler C."/>
            <person name="Brownlee C."/>
            <person name="Cock J.M."/>
            <person name="Elias M."/>
            <person name="Gladyshev V.N."/>
            <person name="Groth M."/>
            <person name="Guda C."/>
            <person name="Hadaegh A."/>
            <person name="Iglesias-Rodriguez M.D."/>
            <person name="Jenkins J."/>
            <person name="Jones B.M."/>
            <person name="Lawson T."/>
            <person name="Leese F."/>
            <person name="Lindquist E."/>
            <person name="Lobanov A."/>
            <person name="Lomsadze A."/>
            <person name="Malik S.B."/>
            <person name="Marsh M.E."/>
            <person name="Mackinder L."/>
            <person name="Mock T."/>
            <person name="Mueller-Roeber B."/>
            <person name="Pagarete A."/>
            <person name="Parker M."/>
            <person name="Probert I."/>
            <person name="Quesneville H."/>
            <person name="Raines C."/>
            <person name="Rensing S.A."/>
            <person name="Riano-Pachon D.M."/>
            <person name="Richier S."/>
            <person name="Rokitta S."/>
            <person name="Shiraiwa Y."/>
            <person name="Soanes D.M."/>
            <person name="van der Giezen M."/>
            <person name="Wahlund T.M."/>
            <person name="Williams B."/>
            <person name="Wilson W."/>
            <person name="Wolfe G."/>
            <person name="Wurch L.L."/>
        </authorList>
    </citation>
    <scope>NUCLEOTIDE SEQUENCE</scope>
</reference>
<feature type="compositionally biased region" description="Acidic residues" evidence="1">
    <location>
        <begin position="87"/>
        <end position="102"/>
    </location>
</feature>
<dbReference type="AlphaFoldDB" id="A0A0D3JK47"/>
<feature type="region of interest" description="Disordered" evidence="1">
    <location>
        <begin position="1"/>
        <end position="20"/>
    </location>
</feature>
<dbReference type="GeneID" id="17269426"/>
<evidence type="ECO:0000313" key="3">
    <source>
        <dbReference type="Proteomes" id="UP000013827"/>
    </source>
</evidence>
<dbReference type="EnsemblProtists" id="EOD23882">
    <property type="protein sequence ID" value="EOD23882"/>
    <property type="gene ID" value="EMIHUDRAFT_443943"/>
</dbReference>
<name>A0A0D3JK47_EMIH1</name>
<sequence length="139" mass="15281">MPRPEARQAASQGQAHSLGRLRVCARATPRAAACCAQEWGGRETSGAADSAEPQRLEGVRVVVGAAVLPPLFFVALAVGAVERDQREEAEEEEDERQEDGEDGQLALEPIAEPRLLRDRHRQLEPTPQLHHRERVAHLS</sequence>
<dbReference type="RefSeq" id="XP_005776311.1">
    <property type="nucleotide sequence ID" value="XM_005776254.1"/>
</dbReference>
<evidence type="ECO:0000256" key="1">
    <source>
        <dbReference type="SAM" id="MobiDB-lite"/>
    </source>
</evidence>
<dbReference type="KEGG" id="ehx:EMIHUDRAFT_443943"/>
<accession>A0A0D3JK47</accession>
<dbReference type="PaxDb" id="2903-EOD23882"/>
<proteinExistence type="predicted"/>
<feature type="compositionally biased region" description="Basic residues" evidence="1">
    <location>
        <begin position="129"/>
        <end position="139"/>
    </location>
</feature>
<protein>
    <submittedName>
        <fullName evidence="2">Uncharacterized protein</fullName>
    </submittedName>
</protein>
<feature type="region of interest" description="Disordered" evidence="1">
    <location>
        <begin position="84"/>
        <end position="139"/>
    </location>
</feature>
<reference evidence="2" key="2">
    <citation type="submission" date="2024-10" db="UniProtKB">
        <authorList>
            <consortium name="EnsemblProtists"/>
        </authorList>
    </citation>
    <scope>IDENTIFICATION</scope>
</reference>
<dbReference type="Proteomes" id="UP000013827">
    <property type="component" value="Unassembled WGS sequence"/>
</dbReference>
<organism evidence="2 3">
    <name type="scientific">Emiliania huxleyi (strain CCMP1516)</name>
    <dbReference type="NCBI Taxonomy" id="280463"/>
    <lineage>
        <taxon>Eukaryota</taxon>
        <taxon>Haptista</taxon>
        <taxon>Haptophyta</taxon>
        <taxon>Prymnesiophyceae</taxon>
        <taxon>Isochrysidales</taxon>
        <taxon>Noelaerhabdaceae</taxon>
        <taxon>Emiliania</taxon>
    </lineage>
</organism>
<keyword evidence="3" id="KW-1185">Reference proteome</keyword>